<dbReference type="AlphaFoldDB" id="A0A8T0PET0"/>
<name>A0A8T0PET0_PANVG</name>
<comment type="caution">
    <text evidence="1">The sequence shown here is derived from an EMBL/GenBank/DDBJ whole genome shotgun (WGS) entry which is preliminary data.</text>
</comment>
<protein>
    <submittedName>
        <fullName evidence="1">Uncharacterized protein</fullName>
    </submittedName>
</protein>
<evidence type="ECO:0000313" key="2">
    <source>
        <dbReference type="Proteomes" id="UP000823388"/>
    </source>
</evidence>
<dbReference type="Proteomes" id="UP000823388">
    <property type="component" value="Chromosome 8N"/>
</dbReference>
<reference evidence="1" key="1">
    <citation type="submission" date="2020-05" db="EMBL/GenBank/DDBJ databases">
        <title>WGS assembly of Panicum virgatum.</title>
        <authorList>
            <person name="Lovell J.T."/>
            <person name="Jenkins J."/>
            <person name="Shu S."/>
            <person name="Juenger T.E."/>
            <person name="Schmutz J."/>
        </authorList>
    </citation>
    <scope>NUCLEOTIDE SEQUENCE</scope>
    <source>
        <strain evidence="1">AP13</strain>
    </source>
</reference>
<accession>A0A8T0PET0</accession>
<proteinExistence type="predicted"/>
<organism evidence="1 2">
    <name type="scientific">Panicum virgatum</name>
    <name type="common">Blackwell switchgrass</name>
    <dbReference type="NCBI Taxonomy" id="38727"/>
    <lineage>
        <taxon>Eukaryota</taxon>
        <taxon>Viridiplantae</taxon>
        <taxon>Streptophyta</taxon>
        <taxon>Embryophyta</taxon>
        <taxon>Tracheophyta</taxon>
        <taxon>Spermatophyta</taxon>
        <taxon>Magnoliopsida</taxon>
        <taxon>Liliopsida</taxon>
        <taxon>Poales</taxon>
        <taxon>Poaceae</taxon>
        <taxon>PACMAD clade</taxon>
        <taxon>Panicoideae</taxon>
        <taxon>Panicodae</taxon>
        <taxon>Paniceae</taxon>
        <taxon>Panicinae</taxon>
        <taxon>Panicum</taxon>
        <taxon>Panicum sect. Hiantes</taxon>
    </lineage>
</organism>
<keyword evidence="2" id="KW-1185">Reference proteome</keyword>
<sequence length="74" mass="8398">MAGCHRRWPSVAADARCTCGRALLLMPRSCSPFREAIMVTLAAPQLIWKDAGDHTRQEENMYIICTMLQDNWTS</sequence>
<evidence type="ECO:0000313" key="1">
    <source>
        <dbReference type="EMBL" id="KAG2559139.1"/>
    </source>
</evidence>
<gene>
    <name evidence="1" type="ORF">PVAP13_8NG317536</name>
</gene>
<dbReference type="EMBL" id="CM029052">
    <property type="protein sequence ID" value="KAG2559139.1"/>
    <property type="molecule type" value="Genomic_DNA"/>
</dbReference>